<dbReference type="SUPFAM" id="SSF74653">
    <property type="entry name" value="TolA/TonB C-terminal domain"/>
    <property type="match status" value="1"/>
</dbReference>
<proteinExistence type="predicted"/>
<comment type="caution">
    <text evidence="2">The sequence shown here is derived from an EMBL/GenBank/DDBJ whole genome shotgun (WGS) entry which is preliminary data.</text>
</comment>
<protein>
    <recommendedName>
        <fullName evidence="1">TonB C-terminal domain-containing protein</fullName>
    </recommendedName>
</protein>
<gene>
    <name evidence="2" type="ORF">EMA8858_00248</name>
</gene>
<feature type="domain" description="TonB C-terminal" evidence="1">
    <location>
        <begin position="31"/>
        <end position="128"/>
    </location>
</feature>
<keyword evidence="3" id="KW-1185">Reference proteome</keyword>
<sequence>MYAQFTQNIKLHFVYIGIFISAHCVAQKDLDRNPVFFELAKKHISYPKNAILSSLYGRIYVKFFVNRVGKIEDIEVFYPLMTPQFEQNLNFGGNIKKGLKKLPLLGLGYEGEYILPIAFVFTNYSESSAVVYPTNTLPDFIEIGNKTILTEIQIFGKSNRYSYFRPQSGFETSPPSWQIVE</sequence>
<dbReference type="PROSITE" id="PS52015">
    <property type="entry name" value="TONB_CTD"/>
    <property type="match status" value="1"/>
</dbReference>
<accession>A0ABM9ALL8</accession>
<name>A0ABM9ALL8_9BACT</name>
<organism evidence="2 3">
    <name type="scientific">Emticicia aquatica</name>
    <dbReference type="NCBI Taxonomy" id="1681835"/>
    <lineage>
        <taxon>Bacteria</taxon>
        <taxon>Pseudomonadati</taxon>
        <taxon>Bacteroidota</taxon>
        <taxon>Cytophagia</taxon>
        <taxon>Cytophagales</taxon>
        <taxon>Leadbetterellaceae</taxon>
        <taxon>Emticicia</taxon>
    </lineage>
</organism>
<dbReference type="RefSeq" id="WP_238803895.1">
    <property type="nucleotide sequence ID" value="NZ_CAKLPY010000001.1"/>
</dbReference>
<dbReference type="InterPro" id="IPR037682">
    <property type="entry name" value="TonB_C"/>
</dbReference>
<evidence type="ECO:0000313" key="3">
    <source>
        <dbReference type="Proteomes" id="UP000837932"/>
    </source>
</evidence>
<evidence type="ECO:0000259" key="1">
    <source>
        <dbReference type="PROSITE" id="PS52015"/>
    </source>
</evidence>
<reference evidence="2" key="1">
    <citation type="submission" date="2021-12" db="EMBL/GenBank/DDBJ databases">
        <authorList>
            <person name="Rodrigo-Torres L."/>
            <person name="Arahal R. D."/>
            <person name="Lucena T."/>
        </authorList>
    </citation>
    <scope>NUCLEOTIDE SEQUENCE</scope>
    <source>
        <strain evidence="2">CECT 8858</strain>
    </source>
</reference>
<evidence type="ECO:0000313" key="2">
    <source>
        <dbReference type="EMBL" id="CAH0994141.1"/>
    </source>
</evidence>
<dbReference type="Proteomes" id="UP000837932">
    <property type="component" value="Unassembled WGS sequence"/>
</dbReference>
<dbReference type="EMBL" id="CAKLPY010000001">
    <property type="protein sequence ID" value="CAH0994141.1"/>
    <property type="molecule type" value="Genomic_DNA"/>
</dbReference>